<keyword evidence="3" id="KW-0378">Hydrolase</keyword>
<dbReference type="eggNOG" id="COG2003">
    <property type="taxonomic scope" value="Bacteria"/>
</dbReference>
<dbReference type="SUPFAM" id="SSF47781">
    <property type="entry name" value="RuvA domain 2-like"/>
    <property type="match status" value="1"/>
</dbReference>
<dbReference type="SUPFAM" id="SSF102712">
    <property type="entry name" value="JAB1/MPN domain"/>
    <property type="match status" value="1"/>
</dbReference>
<keyword evidence="1" id="KW-0645">Protease</keyword>
<feature type="region of interest" description="Disordered" evidence="7">
    <location>
        <begin position="1"/>
        <end position="34"/>
    </location>
</feature>
<dbReference type="PANTHER" id="PTHR30471">
    <property type="entry name" value="DNA REPAIR PROTEIN RADC"/>
    <property type="match status" value="1"/>
</dbReference>
<feature type="domain" description="MPN" evidence="8">
    <location>
        <begin position="144"/>
        <end position="266"/>
    </location>
</feature>
<dbReference type="PROSITE" id="PS50249">
    <property type="entry name" value="MPN"/>
    <property type="match status" value="1"/>
</dbReference>
<keyword evidence="4" id="KW-0862">Zinc</keyword>
<dbReference type="CDD" id="cd08071">
    <property type="entry name" value="MPN_DUF2466"/>
    <property type="match status" value="1"/>
</dbReference>
<evidence type="ECO:0000256" key="3">
    <source>
        <dbReference type="ARBA" id="ARBA00022801"/>
    </source>
</evidence>
<dbReference type="NCBIfam" id="TIGR00608">
    <property type="entry name" value="radc"/>
    <property type="match status" value="1"/>
</dbReference>
<dbReference type="InterPro" id="IPR046778">
    <property type="entry name" value="UPF0758_N"/>
</dbReference>
<dbReference type="GO" id="GO:0006508">
    <property type="term" value="P:proteolysis"/>
    <property type="evidence" value="ECO:0007669"/>
    <property type="project" value="UniProtKB-KW"/>
</dbReference>
<evidence type="ECO:0000256" key="4">
    <source>
        <dbReference type="ARBA" id="ARBA00022833"/>
    </source>
</evidence>
<name>A1ZJH2_MICM2</name>
<evidence type="ECO:0000259" key="8">
    <source>
        <dbReference type="PROSITE" id="PS50249"/>
    </source>
</evidence>
<accession>A1ZJH2</accession>
<dbReference type="InterPro" id="IPR020891">
    <property type="entry name" value="UPF0758_CS"/>
</dbReference>
<keyword evidence="10" id="KW-1185">Reference proteome</keyword>
<dbReference type="InterPro" id="IPR010994">
    <property type="entry name" value="RuvA_2-like"/>
</dbReference>
<keyword evidence="2" id="KW-0479">Metal-binding</keyword>
<reference evidence="9 10" key="1">
    <citation type="submission" date="2007-01" db="EMBL/GenBank/DDBJ databases">
        <authorList>
            <person name="Haygood M."/>
            <person name="Podell S."/>
            <person name="Anderson C."/>
            <person name="Hopkinson B."/>
            <person name="Roe K."/>
            <person name="Barbeau K."/>
            <person name="Gaasterland T."/>
            <person name="Ferriera S."/>
            <person name="Johnson J."/>
            <person name="Kravitz S."/>
            <person name="Beeson K."/>
            <person name="Sutton G."/>
            <person name="Rogers Y.-H."/>
            <person name="Friedman R."/>
            <person name="Frazier M."/>
            <person name="Venter J.C."/>
        </authorList>
    </citation>
    <scope>NUCLEOTIDE SEQUENCE [LARGE SCALE GENOMIC DNA]</scope>
    <source>
        <strain evidence="9 10">ATCC 23134</strain>
    </source>
</reference>
<dbReference type="Proteomes" id="UP000004095">
    <property type="component" value="Unassembled WGS sequence"/>
</dbReference>
<dbReference type="Pfam" id="PF20582">
    <property type="entry name" value="UPF0758_N"/>
    <property type="match status" value="1"/>
</dbReference>
<evidence type="ECO:0000256" key="7">
    <source>
        <dbReference type="SAM" id="MobiDB-lite"/>
    </source>
</evidence>
<keyword evidence="5" id="KW-0482">Metalloprotease</keyword>
<dbReference type="AlphaFoldDB" id="A1ZJH2"/>
<dbReference type="EMBL" id="AAWS01000011">
    <property type="protein sequence ID" value="EAY29275.1"/>
    <property type="molecule type" value="Genomic_DNA"/>
</dbReference>
<dbReference type="PROSITE" id="PS01302">
    <property type="entry name" value="UPF0758"/>
    <property type="match status" value="1"/>
</dbReference>
<dbReference type="GO" id="GO:0046872">
    <property type="term" value="F:metal ion binding"/>
    <property type="evidence" value="ECO:0007669"/>
    <property type="project" value="UniProtKB-KW"/>
</dbReference>
<dbReference type="GO" id="GO:0008237">
    <property type="term" value="F:metallopeptidase activity"/>
    <property type="evidence" value="ECO:0007669"/>
    <property type="project" value="UniProtKB-KW"/>
</dbReference>
<dbReference type="InterPro" id="IPR037518">
    <property type="entry name" value="MPN"/>
</dbReference>
<evidence type="ECO:0000256" key="6">
    <source>
        <dbReference type="RuleBase" id="RU003797"/>
    </source>
</evidence>
<dbReference type="InterPro" id="IPR025657">
    <property type="entry name" value="RadC_JAB"/>
</dbReference>
<dbReference type="Gene3D" id="3.40.140.10">
    <property type="entry name" value="Cytidine Deaminase, domain 2"/>
    <property type="match status" value="1"/>
</dbReference>
<organism evidence="9 10">
    <name type="scientific">Microscilla marina ATCC 23134</name>
    <dbReference type="NCBI Taxonomy" id="313606"/>
    <lineage>
        <taxon>Bacteria</taxon>
        <taxon>Pseudomonadati</taxon>
        <taxon>Bacteroidota</taxon>
        <taxon>Cytophagia</taxon>
        <taxon>Cytophagales</taxon>
        <taxon>Microscillaceae</taxon>
        <taxon>Microscilla</taxon>
    </lineage>
</organism>
<sequence length="266" mass="29215">MPQTKALHTMQDIVSSQANNNDDQTVDKTANSEESFLEPGRLQITRWAEEDRPREKLLLKGKHSLSDAELIAILIGSGTVSVSAVDLAKQILNSVGNNLNDLAKLSIKDLKKFKGIGEAKAISIISALELGRRRKESEPSRKPRITSSKNVYDLIAPHLMDLGHEEFWAVMLNKSNVVIKKEQISSGGVSGTIADPKVIFKKAIEALASSIIVVHNHPSGNLQPSQADIGLTRKLAEAGKMLDIPVLDHMIFTDYNYYSFADEGMM</sequence>
<evidence type="ECO:0000313" key="9">
    <source>
        <dbReference type="EMBL" id="EAY29275.1"/>
    </source>
</evidence>
<evidence type="ECO:0000313" key="10">
    <source>
        <dbReference type="Proteomes" id="UP000004095"/>
    </source>
</evidence>
<evidence type="ECO:0000256" key="2">
    <source>
        <dbReference type="ARBA" id="ARBA00022723"/>
    </source>
</evidence>
<protein>
    <submittedName>
        <fullName evidence="9">DNA repair protein RadC</fullName>
    </submittedName>
</protein>
<dbReference type="PANTHER" id="PTHR30471:SF3">
    <property type="entry name" value="UPF0758 PROTEIN YEES-RELATED"/>
    <property type="match status" value="1"/>
</dbReference>
<proteinExistence type="inferred from homology"/>
<feature type="compositionally biased region" description="Polar residues" evidence="7">
    <location>
        <begin position="12"/>
        <end position="34"/>
    </location>
</feature>
<comment type="similarity">
    <text evidence="6">Belongs to the UPF0758 family.</text>
</comment>
<evidence type="ECO:0000256" key="5">
    <source>
        <dbReference type="ARBA" id="ARBA00023049"/>
    </source>
</evidence>
<dbReference type="InterPro" id="IPR001405">
    <property type="entry name" value="UPF0758"/>
</dbReference>
<dbReference type="NCBIfam" id="NF000642">
    <property type="entry name" value="PRK00024.1"/>
    <property type="match status" value="1"/>
</dbReference>
<evidence type="ECO:0000256" key="1">
    <source>
        <dbReference type="ARBA" id="ARBA00022670"/>
    </source>
</evidence>
<dbReference type="Pfam" id="PF04002">
    <property type="entry name" value="RadC"/>
    <property type="match status" value="1"/>
</dbReference>
<comment type="caution">
    <text evidence="9">The sequence shown here is derived from an EMBL/GenBank/DDBJ whole genome shotgun (WGS) entry which is preliminary data.</text>
</comment>
<gene>
    <name evidence="9" type="ORF">M23134_01329</name>
</gene>